<keyword evidence="2" id="KW-1185">Reference proteome</keyword>
<reference evidence="1 2" key="1">
    <citation type="submission" date="2014-04" db="EMBL/GenBank/DDBJ databases">
        <authorList>
            <consortium name="DOE Joint Genome Institute"/>
            <person name="Kuo A."/>
            <person name="Kohler A."/>
            <person name="Jargeat P."/>
            <person name="Nagy L.G."/>
            <person name="Floudas D."/>
            <person name="Copeland A."/>
            <person name="Barry K.W."/>
            <person name="Cichocki N."/>
            <person name="Veneault-Fourrey C."/>
            <person name="LaButti K."/>
            <person name="Lindquist E.A."/>
            <person name="Lipzen A."/>
            <person name="Lundell T."/>
            <person name="Morin E."/>
            <person name="Murat C."/>
            <person name="Sun H."/>
            <person name="Tunlid A."/>
            <person name="Henrissat B."/>
            <person name="Grigoriev I.V."/>
            <person name="Hibbett D.S."/>
            <person name="Martin F."/>
            <person name="Nordberg H.P."/>
            <person name="Cantor M.N."/>
            <person name="Hua S.X."/>
        </authorList>
    </citation>
    <scope>NUCLEOTIDE SEQUENCE [LARGE SCALE GENOMIC DNA]</scope>
    <source>
        <strain evidence="1 2">Ve08.2h10</strain>
    </source>
</reference>
<dbReference type="InParanoid" id="A0A0D0D065"/>
<proteinExistence type="predicted"/>
<name>A0A0D0D065_9AGAM</name>
<protein>
    <submittedName>
        <fullName evidence="1">Uncharacterized protein</fullName>
    </submittedName>
</protein>
<reference evidence="2" key="2">
    <citation type="submission" date="2015-01" db="EMBL/GenBank/DDBJ databases">
        <title>Evolutionary Origins and Diversification of the Mycorrhizal Mutualists.</title>
        <authorList>
            <consortium name="DOE Joint Genome Institute"/>
            <consortium name="Mycorrhizal Genomics Consortium"/>
            <person name="Kohler A."/>
            <person name="Kuo A."/>
            <person name="Nagy L.G."/>
            <person name="Floudas D."/>
            <person name="Copeland A."/>
            <person name="Barry K.W."/>
            <person name="Cichocki N."/>
            <person name="Veneault-Fourrey C."/>
            <person name="LaButti K."/>
            <person name="Lindquist E.A."/>
            <person name="Lipzen A."/>
            <person name="Lundell T."/>
            <person name="Morin E."/>
            <person name="Murat C."/>
            <person name="Riley R."/>
            <person name="Ohm R."/>
            <person name="Sun H."/>
            <person name="Tunlid A."/>
            <person name="Henrissat B."/>
            <person name="Grigoriev I.V."/>
            <person name="Hibbett D.S."/>
            <person name="Martin F."/>
        </authorList>
    </citation>
    <scope>NUCLEOTIDE SEQUENCE [LARGE SCALE GENOMIC DNA]</scope>
    <source>
        <strain evidence="2">Ve08.2h10</strain>
    </source>
</reference>
<dbReference type="HOGENOM" id="CLU_046752_2_0_1"/>
<evidence type="ECO:0000313" key="1">
    <source>
        <dbReference type="EMBL" id="KIK81333.1"/>
    </source>
</evidence>
<dbReference type="EMBL" id="KN825817">
    <property type="protein sequence ID" value="KIK81333.1"/>
    <property type="molecule type" value="Genomic_DNA"/>
</dbReference>
<feature type="non-terminal residue" evidence="1">
    <location>
        <position position="1"/>
    </location>
</feature>
<sequence length="207" mass="23184">LQFTMCKATRAAHKLPSNASEVCLKQFLHLALTMWDNVIISASFHVNIDQTNIIYQPANNYIYEISGSKQVAVVGQEEKCACTLVCGVSNSGELLPFQIILQGKSKHSLPSPKSPGYEEAAKLSCKFVVSNTDTYWSTFETMCSHVSDILVPFWNEKKKCVNAPADQPCILQLNVWVVHCSIAFRMWLDKNYSWIQYQFVPAGTPGI</sequence>
<evidence type="ECO:0000313" key="2">
    <source>
        <dbReference type="Proteomes" id="UP000054538"/>
    </source>
</evidence>
<accession>A0A0D0D065</accession>
<feature type="non-terminal residue" evidence="1">
    <location>
        <position position="207"/>
    </location>
</feature>
<organism evidence="1 2">
    <name type="scientific">Paxillus rubicundulus Ve08.2h10</name>
    <dbReference type="NCBI Taxonomy" id="930991"/>
    <lineage>
        <taxon>Eukaryota</taxon>
        <taxon>Fungi</taxon>
        <taxon>Dikarya</taxon>
        <taxon>Basidiomycota</taxon>
        <taxon>Agaricomycotina</taxon>
        <taxon>Agaricomycetes</taxon>
        <taxon>Agaricomycetidae</taxon>
        <taxon>Boletales</taxon>
        <taxon>Paxilineae</taxon>
        <taxon>Paxillaceae</taxon>
        <taxon>Paxillus</taxon>
    </lineage>
</organism>
<dbReference type="OrthoDB" id="3341102at2759"/>
<dbReference type="AlphaFoldDB" id="A0A0D0D065"/>
<dbReference type="Proteomes" id="UP000054538">
    <property type="component" value="Unassembled WGS sequence"/>
</dbReference>
<gene>
    <name evidence="1" type="ORF">PAXRUDRAFT_126380</name>
</gene>